<dbReference type="PANTHER" id="PTHR48079">
    <property type="entry name" value="PROTEIN YEEZ"/>
    <property type="match status" value="1"/>
</dbReference>
<accession>A0A4R6P9Y5</accession>
<dbReference type="GO" id="GO:0004029">
    <property type="term" value="F:aldehyde dehydrogenase (NAD+) activity"/>
    <property type="evidence" value="ECO:0007669"/>
    <property type="project" value="TreeGrafter"/>
</dbReference>
<keyword evidence="3" id="KW-1185">Reference proteome</keyword>
<dbReference type="Proteomes" id="UP000295087">
    <property type="component" value="Unassembled WGS sequence"/>
</dbReference>
<dbReference type="PANTHER" id="PTHR48079:SF6">
    <property type="entry name" value="NAD(P)-BINDING DOMAIN-CONTAINING PROTEIN-RELATED"/>
    <property type="match status" value="1"/>
</dbReference>
<dbReference type="Gene3D" id="3.40.50.720">
    <property type="entry name" value="NAD(P)-binding Rossmann-like Domain"/>
    <property type="match status" value="1"/>
</dbReference>
<dbReference type="EMBL" id="SNXK01000005">
    <property type="protein sequence ID" value="TDP32979.1"/>
    <property type="molecule type" value="Genomic_DNA"/>
</dbReference>
<sequence>MRVVVTGATGNVGTAVVDALTTTPSVTSVLGVARRKPDRGLAGVDWVGADVRDADLVSLFRGADAVVHLAWVFQPTHRPLDTWHTNVDGTERVLAAVTEAEVPALIYASSVGAYAPREDDQPVTESWPTEGWPAAAYMAEKSYVERLLDIFERDNPDIRVVRMRPAFTFQYDSASEQRRLFAGPLLPNRLIRPGVLPVLPYPWGMRFQALHSSDVGRAYALAVTKQVRGAFNLAADDVIDRDAITRILRTRTFPVPPRAVKAALTVGWWLRLVPATPELFDAMMHLPLLDTTRARTELGWTPRISAADALTEVLHGFGDGAGGDTPPLAADAGGTLRYREFASGVGGHDPVDQLTRHAHR</sequence>
<reference evidence="2 3" key="1">
    <citation type="submission" date="2019-03" db="EMBL/GenBank/DDBJ databases">
        <title>Genomic Encyclopedia of Type Strains, Phase IV (KMG-IV): sequencing the most valuable type-strain genomes for metagenomic binning, comparative biology and taxonomic classification.</title>
        <authorList>
            <person name="Goeker M."/>
        </authorList>
    </citation>
    <scope>NUCLEOTIDE SEQUENCE [LARGE SCALE GENOMIC DNA]</scope>
    <source>
        <strain evidence="2 3">DSM 44496</strain>
    </source>
</reference>
<evidence type="ECO:0000313" key="2">
    <source>
        <dbReference type="EMBL" id="TDP32979.1"/>
    </source>
</evidence>
<feature type="domain" description="NAD-dependent epimerase/dehydratase" evidence="1">
    <location>
        <begin position="3"/>
        <end position="225"/>
    </location>
</feature>
<gene>
    <name evidence="2" type="ORF">DFR75_105217</name>
</gene>
<evidence type="ECO:0000313" key="3">
    <source>
        <dbReference type="Proteomes" id="UP000295087"/>
    </source>
</evidence>
<dbReference type="Pfam" id="PF01370">
    <property type="entry name" value="Epimerase"/>
    <property type="match status" value="1"/>
</dbReference>
<name>A0A4R6P9Y5_NOCIG</name>
<dbReference type="InterPro" id="IPR036291">
    <property type="entry name" value="NAD(P)-bd_dom_sf"/>
</dbReference>
<dbReference type="InterPro" id="IPR001509">
    <property type="entry name" value="Epimerase_deHydtase"/>
</dbReference>
<protein>
    <submittedName>
        <fullName evidence="2">Nucleoside-diphosphate-sugar epimerase</fullName>
    </submittedName>
</protein>
<dbReference type="InterPro" id="IPR051783">
    <property type="entry name" value="NAD(P)-dependent_oxidoreduct"/>
</dbReference>
<dbReference type="GO" id="GO:0005737">
    <property type="term" value="C:cytoplasm"/>
    <property type="evidence" value="ECO:0007669"/>
    <property type="project" value="TreeGrafter"/>
</dbReference>
<proteinExistence type="predicted"/>
<dbReference type="RefSeq" id="WP_067489739.1">
    <property type="nucleotide sequence ID" value="NZ_SNXK01000005.1"/>
</dbReference>
<dbReference type="SUPFAM" id="SSF51735">
    <property type="entry name" value="NAD(P)-binding Rossmann-fold domains"/>
    <property type="match status" value="1"/>
</dbReference>
<dbReference type="AlphaFoldDB" id="A0A4R6P9Y5"/>
<evidence type="ECO:0000259" key="1">
    <source>
        <dbReference type="Pfam" id="PF01370"/>
    </source>
</evidence>
<organism evidence="2 3">
    <name type="scientific">Nocardia ignorata</name>
    <dbReference type="NCBI Taxonomy" id="145285"/>
    <lineage>
        <taxon>Bacteria</taxon>
        <taxon>Bacillati</taxon>
        <taxon>Actinomycetota</taxon>
        <taxon>Actinomycetes</taxon>
        <taxon>Mycobacteriales</taxon>
        <taxon>Nocardiaceae</taxon>
        <taxon>Nocardia</taxon>
    </lineage>
</organism>
<comment type="caution">
    <text evidence="2">The sequence shown here is derived from an EMBL/GenBank/DDBJ whole genome shotgun (WGS) entry which is preliminary data.</text>
</comment>